<dbReference type="AlphaFoldDB" id="A0A4Y2UG13"/>
<dbReference type="Proteomes" id="UP000499080">
    <property type="component" value="Unassembled WGS sequence"/>
</dbReference>
<accession>A0A4Y2UG13</accession>
<dbReference type="EMBL" id="BGPR01036701">
    <property type="protein sequence ID" value="GBO12019.1"/>
    <property type="molecule type" value="Genomic_DNA"/>
</dbReference>
<dbReference type="OrthoDB" id="7607518at2759"/>
<proteinExistence type="predicted"/>
<gene>
    <name evidence="1" type="ORF">AVEN_226924_1</name>
</gene>
<evidence type="ECO:0000313" key="1">
    <source>
        <dbReference type="EMBL" id="GBO12019.1"/>
    </source>
</evidence>
<sequence length="115" mass="13243">KKVWPESVIKCDIEESATVPCRAYSQRDCDFGQDQALKVDSKDISELVEEQNQELTTEELMELHCLSHHEVIQERLSEEEVTAKQQSSSAIREMLKEWETVASYIEKHHPLQGNG</sequence>
<protein>
    <submittedName>
        <fullName evidence="1">Uncharacterized protein</fullName>
    </submittedName>
</protein>
<reference evidence="1 2" key="1">
    <citation type="journal article" date="2019" name="Sci. Rep.">
        <title>Orb-weaving spider Araneus ventricosus genome elucidates the spidroin gene catalogue.</title>
        <authorList>
            <person name="Kono N."/>
            <person name="Nakamura H."/>
            <person name="Ohtoshi R."/>
            <person name="Moran D.A.P."/>
            <person name="Shinohara A."/>
            <person name="Yoshida Y."/>
            <person name="Fujiwara M."/>
            <person name="Mori M."/>
            <person name="Tomita M."/>
            <person name="Arakawa K."/>
        </authorList>
    </citation>
    <scope>NUCLEOTIDE SEQUENCE [LARGE SCALE GENOMIC DNA]</scope>
</reference>
<name>A0A4Y2UG13_ARAVE</name>
<evidence type="ECO:0000313" key="2">
    <source>
        <dbReference type="Proteomes" id="UP000499080"/>
    </source>
</evidence>
<feature type="non-terminal residue" evidence="1">
    <location>
        <position position="1"/>
    </location>
</feature>
<comment type="caution">
    <text evidence="1">The sequence shown here is derived from an EMBL/GenBank/DDBJ whole genome shotgun (WGS) entry which is preliminary data.</text>
</comment>
<organism evidence="1 2">
    <name type="scientific">Araneus ventricosus</name>
    <name type="common">Orbweaver spider</name>
    <name type="synonym">Epeira ventricosa</name>
    <dbReference type="NCBI Taxonomy" id="182803"/>
    <lineage>
        <taxon>Eukaryota</taxon>
        <taxon>Metazoa</taxon>
        <taxon>Ecdysozoa</taxon>
        <taxon>Arthropoda</taxon>
        <taxon>Chelicerata</taxon>
        <taxon>Arachnida</taxon>
        <taxon>Araneae</taxon>
        <taxon>Araneomorphae</taxon>
        <taxon>Entelegynae</taxon>
        <taxon>Araneoidea</taxon>
        <taxon>Araneidae</taxon>
        <taxon>Araneus</taxon>
    </lineage>
</organism>
<keyword evidence="2" id="KW-1185">Reference proteome</keyword>